<dbReference type="RefSeq" id="WP_213167210.1">
    <property type="nucleotide sequence ID" value="NZ_CP058559.1"/>
</dbReference>
<dbReference type="EC" id="5.4.99.5" evidence="1 3"/>
<dbReference type="InterPro" id="IPR008243">
    <property type="entry name" value="Chorismate_mutase_AroH"/>
</dbReference>
<dbReference type="GO" id="GO:0046417">
    <property type="term" value="P:chorismate metabolic process"/>
    <property type="evidence" value="ECO:0007669"/>
    <property type="project" value="TreeGrafter"/>
</dbReference>
<proteinExistence type="predicted"/>
<feature type="binding site" evidence="2">
    <location>
        <position position="104"/>
    </location>
    <ligand>
        <name>prephenate</name>
        <dbReference type="ChEBI" id="CHEBI:29934"/>
    </ligand>
</feature>
<dbReference type="GO" id="GO:0004106">
    <property type="term" value="F:chorismate mutase activity"/>
    <property type="evidence" value="ECO:0007669"/>
    <property type="project" value="UniProtKB-UniRule"/>
</dbReference>
<dbReference type="GO" id="GO:0008652">
    <property type="term" value="P:amino acid biosynthetic process"/>
    <property type="evidence" value="ECO:0007669"/>
    <property type="project" value="UniProtKB-UniRule"/>
</dbReference>
<evidence type="ECO:0000256" key="3">
    <source>
        <dbReference type="PROSITE-ProRule" id="PRU00514"/>
    </source>
</evidence>
<dbReference type="Pfam" id="PF07736">
    <property type="entry name" value="CM_1"/>
    <property type="match status" value="1"/>
</dbReference>
<keyword evidence="2 3" id="KW-0057">Aromatic amino acid biosynthesis</keyword>
<evidence type="ECO:0000256" key="1">
    <source>
        <dbReference type="NCBIfam" id="TIGR01796"/>
    </source>
</evidence>
<organism evidence="4 5">
    <name type="scientific">Alkalicella caledoniensis</name>
    <dbReference type="NCBI Taxonomy" id="2731377"/>
    <lineage>
        <taxon>Bacteria</taxon>
        <taxon>Bacillati</taxon>
        <taxon>Bacillota</taxon>
        <taxon>Clostridia</taxon>
        <taxon>Eubacteriales</taxon>
        <taxon>Proteinivoracaceae</taxon>
        <taxon>Alkalicella</taxon>
    </lineage>
</organism>
<dbReference type="EMBL" id="CP058559">
    <property type="protein sequence ID" value="QNO13540.1"/>
    <property type="molecule type" value="Genomic_DNA"/>
</dbReference>
<evidence type="ECO:0000313" key="4">
    <source>
        <dbReference type="EMBL" id="QNO13540.1"/>
    </source>
</evidence>
<dbReference type="SUPFAM" id="SSF55298">
    <property type="entry name" value="YjgF-like"/>
    <property type="match status" value="1"/>
</dbReference>
<feature type="binding site" evidence="2">
    <location>
        <position position="6"/>
    </location>
    <ligand>
        <name>prephenate</name>
        <dbReference type="ChEBI" id="CHEBI:29934"/>
    </ligand>
</feature>
<dbReference type="AlphaFoldDB" id="A0A7G9W4C8"/>
<dbReference type="PIRSF" id="PIRSF005965">
    <property type="entry name" value="Chor_mut_AroH"/>
    <property type="match status" value="1"/>
</dbReference>
<name>A0A7G9W4C8_ALKCA</name>
<sequence length="116" mass="13278">MIAAIRGAITIEANNEEDIKLATIELVDTIYKENNLVSEEIISLIFSVTKDITAANPAKFFRENFATDIPLFCVQEAEMEKAIPLCIRVIIHCEKTKKQTKHIYLRRAMELRPDLK</sequence>
<feature type="binding site" evidence="2">
    <location>
        <position position="88"/>
    </location>
    <ligand>
        <name>prephenate</name>
        <dbReference type="ChEBI" id="CHEBI:29934"/>
    </ligand>
</feature>
<keyword evidence="3 4" id="KW-0413">Isomerase</keyword>
<dbReference type="NCBIfam" id="TIGR01796">
    <property type="entry name" value="CM_mono_aroH"/>
    <property type="match status" value="1"/>
</dbReference>
<comment type="catalytic activity">
    <reaction evidence="3">
        <text>chorismate = prephenate</text>
        <dbReference type="Rhea" id="RHEA:13897"/>
        <dbReference type="ChEBI" id="CHEBI:29748"/>
        <dbReference type="ChEBI" id="CHEBI:29934"/>
        <dbReference type="EC" id="5.4.99.5"/>
    </reaction>
</comment>
<dbReference type="CDD" id="cd02185">
    <property type="entry name" value="AroH"/>
    <property type="match status" value="1"/>
</dbReference>
<dbReference type="PANTHER" id="PTHR21164:SF0">
    <property type="entry name" value="CHORISMATE MUTASE AROH"/>
    <property type="match status" value="1"/>
</dbReference>
<dbReference type="Proteomes" id="UP000516160">
    <property type="component" value="Chromosome"/>
</dbReference>
<dbReference type="GO" id="GO:0009073">
    <property type="term" value="P:aromatic amino acid family biosynthetic process"/>
    <property type="evidence" value="ECO:0007669"/>
    <property type="project" value="UniProtKB-UniRule"/>
</dbReference>
<gene>
    <name evidence="4" type="primary">aroH</name>
    <name evidence="4" type="ORF">HYG86_01535</name>
</gene>
<evidence type="ECO:0000313" key="5">
    <source>
        <dbReference type="Proteomes" id="UP000516160"/>
    </source>
</evidence>
<dbReference type="PANTHER" id="PTHR21164">
    <property type="entry name" value="CHORISMATE MUTASE"/>
    <property type="match status" value="1"/>
</dbReference>
<dbReference type="Gene3D" id="3.30.1330.40">
    <property type="entry name" value="RutC-like"/>
    <property type="match status" value="1"/>
</dbReference>
<accession>A0A7G9W4C8</accession>
<dbReference type="UniPathway" id="UPA00120">
    <property type="reaction ID" value="UER00203"/>
</dbReference>
<dbReference type="PROSITE" id="PS51167">
    <property type="entry name" value="CHORISMATE_MUT_1"/>
    <property type="match status" value="1"/>
</dbReference>
<dbReference type="InterPro" id="IPR035959">
    <property type="entry name" value="RutC-like_sf"/>
</dbReference>
<keyword evidence="5" id="KW-1185">Reference proteome</keyword>
<evidence type="ECO:0000256" key="2">
    <source>
        <dbReference type="PIRSR" id="PIRSR005965-1"/>
    </source>
</evidence>
<protein>
    <recommendedName>
        <fullName evidence="1 3">chorismate mutase</fullName>
        <ecNumber evidence="1 3">5.4.99.5</ecNumber>
    </recommendedName>
</protein>
<dbReference type="KEGG" id="acae:HYG86_01535"/>
<keyword evidence="2 3" id="KW-0028">Amino-acid biosynthesis</keyword>
<reference evidence="4 5" key="1">
    <citation type="submission" date="2020-07" db="EMBL/GenBank/DDBJ databases">
        <title>Alkalicella. sp. LB2 genome.</title>
        <authorList>
            <person name="Postec A."/>
            <person name="Quemeneur M."/>
        </authorList>
    </citation>
    <scope>NUCLEOTIDE SEQUENCE [LARGE SCALE GENOMIC DNA]</scope>
    <source>
        <strain evidence="4 5">LB2</strain>
    </source>
</reference>